<dbReference type="Proteomes" id="UP001295794">
    <property type="component" value="Unassembled WGS sequence"/>
</dbReference>
<dbReference type="EMBL" id="CAVNYO010000168">
    <property type="protein sequence ID" value="CAK5270624.1"/>
    <property type="molecule type" value="Genomic_DNA"/>
</dbReference>
<feature type="compositionally biased region" description="Polar residues" evidence="1">
    <location>
        <begin position="99"/>
        <end position="108"/>
    </location>
</feature>
<evidence type="ECO:0000256" key="1">
    <source>
        <dbReference type="SAM" id="MobiDB-lite"/>
    </source>
</evidence>
<protein>
    <submittedName>
        <fullName evidence="2">Uncharacterized protein</fullName>
    </submittedName>
</protein>
<name>A0AAD2JZH9_9AGAR</name>
<dbReference type="AlphaFoldDB" id="A0AAD2JZH9"/>
<gene>
    <name evidence="2" type="ORF">MYCIT1_LOCUS15199</name>
</gene>
<organism evidence="2 3">
    <name type="scientific">Mycena citricolor</name>
    <dbReference type="NCBI Taxonomy" id="2018698"/>
    <lineage>
        <taxon>Eukaryota</taxon>
        <taxon>Fungi</taxon>
        <taxon>Dikarya</taxon>
        <taxon>Basidiomycota</taxon>
        <taxon>Agaricomycotina</taxon>
        <taxon>Agaricomycetes</taxon>
        <taxon>Agaricomycetidae</taxon>
        <taxon>Agaricales</taxon>
        <taxon>Marasmiineae</taxon>
        <taxon>Mycenaceae</taxon>
        <taxon>Mycena</taxon>
    </lineage>
</organism>
<evidence type="ECO:0000313" key="3">
    <source>
        <dbReference type="Proteomes" id="UP001295794"/>
    </source>
</evidence>
<proteinExistence type="predicted"/>
<feature type="compositionally biased region" description="Low complexity" evidence="1">
    <location>
        <begin position="110"/>
        <end position="126"/>
    </location>
</feature>
<keyword evidence="3" id="KW-1185">Reference proteome</keyword>
<reference evidence="2" key="1">
    <citation type="submission" date="2023-11" db="EMBL/GenBank/DDBJ databases">
        <authorList>
            <person name="De Vega J J."/>
            <person name="De Vega J J."/>
        </authorList>
    </citation>
    <scope>NUCLEOTIDE SEQUENCE</scope>
</reference>
<sequence length="140" mass="15642">MTRTPTWIPLISSRSHSRHSLVWRSRRLRNRCVVVCLHGQGSWSSRRSGGLCLVDRIHINLRIRRTAQQLGDHLMDNTRTPSCGIPDRSLRRVRHLSGVTPSLATRSNKTARSSGTTTRSTTASTRCRTKSNVVGSGART</sequence>
<feature type="compositionally biased region" description="Polar residues" evidence="1">
    <location>
        <begin position="130"/>
        <end position="140"/>
    </location>
</feature>
<comment type="caution">
    <text evidence="2">The sequence shown here is derived from an EMBL/GenBank/DDBJ whole genome shotgun (WGS) entry which is preliminary data.</text>
</comment>
<accession>A0AAD2JZH9</accession>
<evidence type="ECO:0000313" key="2">
    <source>
        <dbReference type="EMBL" id="CAK5270624.1"/>
    </source>
</evidence>
<feature type="region of interest" description="Disordered" evidence="1">
    <location>
        <begin position="97"/>
        <end position="140"/>
    </location>
</feature>